<evidence type="ECO:0000313" key="2">
    <source>
        <dbReference type="Proteomes" id="UP000520814"/>
    </source>
</evidence>
<evidence type="ECO:0008006" key="3">
    <source>
        <dbReference type="Google" id="ProtNLM"/>
    </source>
</evidence>
<dbReference type="RefSeq" id="WP_184192294.1">
    <property type="nucleotide sequence ID" value="NZ_JACHGW010000001.1"/>
</dbReference>
<dbReference type="Proteomes" id="UP000520814">
    <property type="component" value="Unassembled WGS sequence"/>
</dbReference>
<dbReference type="AlphaFoldDB" id="A0A7W9SMN7"/>
<protein>
    <recommendedName>
        <fullName evidence="3">Ubiquinone biosynthesis protein COQ4</fullName>
    </recommendedName>
</protein>
<name>A0A7W9SMN7_ARMRO</name>
<accession>A0A7W9SMN7</accession>
<gene>
    <name evidence="1" type="ORF">HNQ39_000420</name>
</gene>
<organism evidence="1 2">
    <name type="scientific">Armatimonas rosea</name>
    <dbReference type="NCBI Taxonomy" id="685828"/>
    <lineage>
        <taxon>Bacteria</taxon>
        <taxon>Bacillati</taxon>
        <taxon>Armatimonadota</taxon>
        <taxon>Armatimonadia</taxon>
        <taxon>Armatimonadales</taxon>
        <taxon>Armatimonadaceae</taxon>
        <taxon>Armatimonas</taxon>
    </lineage>
</organism>
<evidence type="ECO:0000313" key="1">
    <source>
        <dbReference type="EMBL" id="MBB6048658.1"/>
    </source>
</evidence>
<reference evidence="1 2" key="1">
    <citation type="submission" date="2020-08" db="EMBL/GenBank/DDBJ databases">
        <title>Genomic Encyclopedia of Type Strains, Phase IV (KMG-IV): sequencing the most valuable type-strain genomes for metagenomic binning, comparative biology and taxonomic classification.</title>
        <authorList>
            <person name="Goeker M."/>
        </authorList>
    </citation>
    <scope>NUCLEOTIDE SEQUENCE [LARGE SCALE GENOMIC DNA]</scope>
    <source>
        <strain evidence="1 2">DSM 23562</strain>
    </source>
</reference>
<sequence>MPHQYQSWETDQTLAEGLAEYYAAYPEFAGDSDFLGQPRATVTAHDICHVLLGLGATSEEELIVETFTALGCSFPVQEIVAMRKKAFVSELFRIFGLRRLIRRFLRTLPRILRAAWVYVRMPQRWPHFGWQPYQDIPLRELRQRFRLRPL</sequence>
<comment type="caution">
    <text evidence="1">The sequence shown here is derived from an EMBL/GenBank/DDBJ whole genome shotgun (WGS) entry which is preliminary data.</text>
</comment>
<keyword evidence="2" id="KW-1185">Reference proteome</keyword>
<proteinExistence type="predicted"/>
<dbReference type="EMBL" id="JACHGW010000001">
    <property type="protein sequence ID" value="MBB6048658.1"/>
    <property type="molecule type" value="Genomic_DNA"/>
</dbReference>